<dbReference type="NCBIfam" id="TIGR01746">
    <property type="entry name" value="Thioester-redct"/>
    <property type="match status" value="1"/>
</dbReference>
<dbReference type="GO" id="GO:0016020">
    <property type="term" value="C:membrane"/>
    <property type="evidence" value="ECO:0007669"/>
    <property type="project" value="TreeGrafter"/>
</dbReference>
<dbReference type="SUPFAM" id="SSF51735">
    <property type="entry name" value="NAD(P)-binding Rossmann-fold domains"/>
    <property type="match status" value="1"/>
</dbReference>
<gene>
    <name evidence="6" type="ORF">CJF43_19365</name>
</gene>
<dbReference type="InterPro" id="IPR036291">
    <property type="entry name" value="NAD(P)-bd_dom_sf"/>
</dbReference>
<evidence type="ECO:0000256" key="1">
    <source>
        <dbReference type="ARBA" id="ARBA00022450"/>
    </source>
</evidence>
<comment type="caution">
    <text evidence="6">The sequence shown here is derived from an EMBL/GenBank/DDBJ whole genome shotgun (WGS) entry which is preliminary data.</text>
</comment>
<evidence type="ECO:0000259" key="5">
    <source>
        <dbReference type="PROSITE" id="PS50075"/>
    </source>
</evidence>
<dbReference type="GO" id="GO:0004467">
    <property type="term" value="F:long-chain fatty acid-CoA ligase activity"/>
    <property type="evidence" value="ECO:0007669"/>
    <property type="project" value="TreeGrafter"/>
</dbReference>
<evidence type="ECO:0000313" key="7">
    <source>
        <dbReference type="Proteomes" id="UP000216113"/>
    </source>
</evidence>
<dbReference type="NCBIfam" id="NF041592">
    <property type="entry name" value="carboxyl_red"/>
    <property type="match status" value="1"/>
</dbReference>
<dbReference type="Pfam" id="PF00550">
    <property type="entry name" value="PP-binding"/>
    <property type="match status" value="1"/>
</dbReference>
<name>A0A266LQ04_PSEFR</name>
<reference evidence="6 7" key="1">
    <citation type="submission" date="2017-08" db="EMBL/GenBank/DDBJ databases">
        <title>Genomic and metabolic characterisation of spoilage-associated Pseudomonas species.</title>
        <authorList>
            <person name="Stanborough T."/>
            <person name="Fegan N."/>
            <person name="Powell S.M."/>
            <person name="Singh T."/>
            <person name="Tamplin M.L."/>
            <person name="Chandry P.S."/>
        </authorList>
    </citation>
    <scope>NUCLEOTIDE SEQUENCE [LARGE SCALE GENOMIC DNA]</scope>
    <source>
        <strain evidence="6 7">F1820</strain>
    </source>
</reference>
<dbReference type="SUPFAM" id="SSF47336">
    <property type="entry name" value="ACP-like"/>
    <property type="match status" value="1"/>
</dbReference>
<evidence type="ECO:0000256" key="4">
    <source>
        <dbReference type="ARBA" id="ARBA00022840"/>
    </source>
</evidence>
<accession>A0A266LQ04</accession>
<dbReference type="PROSITE" id="PS00455">
    <property type="entry name" value="AMP_BINDING"/>
    <property type="match status" value="1"/>
</dbReference>
<dbReference type="Proteomes" id="UP000216113">
    <property type="component" value="Unassembled WGS sequence"/>
</dbReference>
<dbReference type="GO" id="GO:0016620">
    <property type="term" value="F:oxidoreductase activity, acting on the aldehyde or oxo group of donors, NAD or NADP as acceptor"/>
    <property type="evidence" value="ECO:0007669"/>
    <property type="project" value="InterPro"/>
</dbReference>
<dbReference type="Pfam" id="PF07993">
    <property type="entry name" value="NAD_binding_4"/>
    <property type="match status" value="1"/>
</dbReference>
<dbReference type="GO" id="GO:0050661">
    <property type="term" value="F:NADP binding"/>
    <property type="evidence" value="ECO:0007669"/>
    <property type="project" value="InterPro"/>
</dbReference>
<dbReference type="PANTHER" id="PTHR43272">
    <property type="entry name" value="LONG-CHAIN-FATTY-ACID--COA LIGASE"/>
    <property type="match status" value="1"/>
</dbReference>
<dbReference type="EMBL" id="NQKL01000018">
    <property type="protein sequence ID" value="OZY40136.1"/>
    <property type="molecule type" value="Genomic_DNA"/>
</dbReference>
<dbReference type="InterPro" id="IPR046407">
    <property type="entry name" value="CAR"/>
</dbReference>
<dbReference type="InterPro" id="IPR042099">
    <property type="entry name" value="ANL_N_sf"/>
</dbReference>
<evidence type="ECO:0000256" key="2">
    <source>
        <dbReference type="ARBA" id="ARBA00022553"/>
    </source>
</evidence>
<evidence type="ECO:0000313" key="6">
    <source>
        <dbReference type="EMBL" id="OZY40136.1"/>
    </source>
</evidence>
<dbReference type="InterPro" id="IPR000873">
    <property type="entry name" value="AMP-dep_synth/lig_dom"/>
</dbReference>
<keyword evidence="1" id="KW-0596">Phosphopantetheine</keyword>
<dbReference type="Gene3D" id="3.40.50.720">
    <property type="entry name" value="NAD(P)-binding Rossmann-like Domain"/>
    <property type="match status" value="1"/>
</dbReference>
<dbReference type="InterPro" id="IPR010080">
    <property type="entry name" value="Thioester_reductase-like_dom"/>
</dbReference>
<dbReference type="InterPro" id="IPR013120">
    <property type="entry name" value="FAR_NAD-bd"/>
</dbReference>
<dbReference type="InterPro" id="IPR036736">
    <property type="entry name" value="ACP-like_sf"/>
</dbReference>
<dbReference type="PROSITE" id="PS50075">
    <property type="entry name" value="CARRIER"/>
    <property type="match status" value="1"/>
</dbReference>
<dbReference type="InterPro" id="IPR020845">
    <property type="entry name" value="AMP-binding_CS"/>
</dbReference>
<dbReference type="Gene3D" id="1.10.1200.10">
    <property type="entry name" value="ACP-like"/>
    <property type="match status" value="1"/>
</dbReference>
<dbReference type="InterPro" id="IPR006162">
    <property type="entry name" value="Ppantetheine_attach_site"/>
</dbReference>
<dbReference type="PROSITE" id="PS00012">
    <property type="entry name" value="PHOSPHOPANTETHEINE"/>
    <property type="match status" value="1"/>
</dbReference>
<dbReference type="Gene3D" id="3.40.50.12780">
    <property type="entry name" value="N-terminal domain of ligase-like"/>
    <property type="match status" value="1"/>
</dbReference>
<organism evidence="6 7">
    <name type="scientific">Pseudomonas fragi</name>
    <dbReference type="NCBI Taxonomy" id="296"/>
    <lineage>
        <taxon>Bacteria</taxon>
        <taxon>Pseudomonadati</taxon>
        <taxon>Pseudomonadota</taxon>
        <taxon>Gammaproteobacteria</taxon>
        <taxon>Pseudomonadales</taxon>
        <taxon>Pseudomonadaceae</taxon>
        <taxon>Pseudomonas</taxon>
    </lineage>
</organism>
<dbReference type="RefSeq" id="WP_095030548.1">
    <property type="nucleotide sequence ID" value="NZ_NQKL01000018.1"/>
</dbReference>
<keyword evidence="3" id="KW-0547">Nucleotide-binding</keyword>
<dbReference type="SUPFAM" id="SSF56801">
    <property type="entry name" value="Acetyl-CoA synthetase-like"/>
    <property type="match status" value="1"/>
</dbReference>
<evidence type="ECO:0000256" key="3">
    <source>
        <dbReference type="ARBA" id="ARBA00022741"/>
    </source>
</evidence>
<keyword evidence="4" id="KW-0067">ATP-binding</keyword>
<sequence>MSLASIVATTMTLHADSPALGERHYRLITNNITKEVRSQLLPGYTTVTYSELWQRVKFLAAELHHHPYAPITAGCPVAFLAFTSGDYATLDLACIYLGAVTVALQTNASGSHINSILKETAPLIIAVSIDHLDVAIDAVLNTPSISRIVLLNYYPAVSEHSSKRSTARRRLSEHSSTVSIDCLNEIITTGKSLPDAPLYNSPNADDELSMLIYTSGSTGTPKGAMYTQKLASGMWGGSWATIFSKEPPISFHYMPMSHVAGHSSLKSTLARGGTCYFTAKSNLSTLLEDISLCRPTELSLVPRICELISQTYQLALIKHNVAQGDQKATSILEYIRTNTLGGRIAWASCSSAPLPDTLKLFMETLLNIPIHNVYGSTEAGAVWIDNELLNPPVLNFKLIDAPELGYFTTDLPFPRGELLLKTLSIIPGYYKRPDLATELFDELGYYKTGDIVAQTGSHRLEFVDRRKNILKLSQGEFIATSQLETLYSAIPEIQNIYIYGKGEWSYFLAVIIPYNNLTKRLDEKAETIKQFFMNAIRQHAKINKLRSYEIPRDVLIDNTPFTQQNGLLSDHGKPMWPKLRQKYALHLENLNSQLISQDRGKLQNLHQRVDKQPVLEILKNAVCSLVGGTAEMISPEAQFRDLGGDSISAVNLASLLSDFYAINVPVDLLISPGYDLQYISEHIEKALQTHKSRPSCESIHSLTPFTFHAKDLQLEHFINPDILHKANTLNTPPHPVKTILLTGSSGYLGRFLALQLLESLGAQGGTLICVVRAKDIQTANKRFQESFGRGDTAISRKVRALSKLHLEVLAGDIGEPKLGLDEATWERLSSEVDCIFHAAALVNHLLPYASLFNANVNGTSEIISLALSCHLKPIVFLSSIAVASLAGAQPTLDEDMDIRIAAPVVEAHDTYAVGYGLSKWACEVLLREANSQYGLPVTTFRSSMILAHSSYPEQLNIPDMFTRLLLSLVQTGIAPQSFYRQAEKEQKPHYDGLPVDFTANAIVRIGLDKQKNSYRSINLVNSHNDGISLDTVVDWLSELGINIKKISKYADWHQQFERKLLALPKSLQQHTSLPLIHSLSEPAEVISGSTISSKRLHETFQAVNSDKVTVPHLSKTLIHKYLTDLQSLGLLN</sequence>
<dbReference type="PANTHER" id="PTHR43272:SF33">
    <property type="entry name" value="AMP-BINDING DOMAIN-CONTAINING PROTEIN-RELATED"/>
    <property type="match status" value="1"/>
</dbReference>
<dbReference type="AlphaFoldDB" id="A0A266LQ04"/>
<protein>
    <recommendedName>
        <fullName evidence="5">Carrier domain-containing protein</fullName>
    </recommendedName>
</protein>
<dbReference type="GO" id="GO:0031177">
    <property type="term" value="F:phosphopantetheine binding"/>
    <property type="evidence" value="ECO:0007669"/>
    <property type="project" value="InterPro"/>
</dbReference>
<dbReference type="Pfam" id="PF00501">
    <property type="entry name" value="AMP-binding"/>
    <property type="match status" value="1"/>
</dbReference>
<keyword evidence="2" id="KW-0597">Phosphoprotein</keyword>
<feature type="domain" description="Carrier" evidence="5">
    <location>
        <begin position="612"/>
        <end position="690"/>
    </location>
</feature>
<dbReference type="GO" id="GO:0005524">
    <property type="term" value="F:ATP binding"/>
    <property type="evidence" value="ECO:0007669"/>
    <property type="project" value="UniProtKB-KW"/>
</dbReference>
<proteinExistence type="predicted"/>
<dbReference type="InterPro" id="IPR009081">
    <property type="entry name" value="PP-bd_ACP"/>
</dbReference>